<dbReference type="EMBL" id="BMIH01000001">
    <property type="protein sequence ID" value="GGB18378.1"/>
    <property type="molecule type" value="Genomic_DNA"/>
</dbReference>
<evidence type="ECO:0000313" key="2">
    <source>
        <dbReference type="EMBL" id="GGB18378.1"/>
    </source>
</evidence>
<proteinExistence type="predicted"/>
<protein>
    <submittedName>
        <fullName evidence="2">Uncharacterized protein</fullName>
    </submittedName>
</protein>
<organism evidence="2 3">
    <name type="scientific">Sphingomonas metalli</name>
    <dbReference type="NCBI Taxonomy" id="1779358"/>
    <lineage>
        <taxon>Bacteria</taxon>
        <taxon>Pseudomonadati</taxon>
        <taxon>Pseudomonadota</taxon>
        <taxon>Alphaproteobacteria</taxon>
        <taxon>Sphingomonadales</taxon>
        <taxon>Sphingomonadaceae</taxon>
        <taxon>Sphingomonas</taxon>
    </lineage>
</organism>
<dbReference type="AlphaFoldDB" id="A0A916SVM1"/>
<comment type="caution">
    <text evidence="2">The sequence shown here is derived from an EMBL/GenBank/DDBJ whole genome shotgun (WGS) entry which is preliminary data.</text>
</comment>
<name>A0A916SVM1_9SPHN</name>
<evidence type="ECO:0000256" key="1">
    <source>
        <dbReference type="SAM" id="MobiDB-lite"/>
    </source>
</evidence>
<feature type="region of interest" description="Disordered" evidence="1">
    <location>
        <begin position="54"/>
        <end position="82"/>
    </location>
</feature>
<gene>
    <name evidence="2" type="ORF">GCM10011380_04920</name>
</gene>
<sequence length="82" mass="9379">MHQRGEGDYRGEIRREHERRERSPGIELGGADPAPFDSILPLVQREELREAYPNRLQGRGMLGHDADPNGEELADRFRNLAT</sequence>
<feature type="region of interest" description="Disordered" evidence="1">
    <location>
        <begin position="1"/>
        <end position="38"/>
    </location>
</feature>
<feature type="compositionally biased region" description="Basic and acidic residues" evidence="1">
    <location>
        <begin position="62"/>
        <end position="82"/>
    </location>
</feature>
<accession>A0A916SVM1</accession>
<feature type="compositionally biased region" description="Basic and acidic residues" evidence="1">
    <location>
        <begin position="1"/>
        <end position="24"/>
    </location>
</feature>
<reference evidence="2" key="2">
    <citation type="submission" date="2020-09" db="EMBL/GenBank/DDBJ databases">
        <authorList>
            <person name="Sun Q."/>
            <person name="Zhou Y."/>
        </authorList>
    </citation>
    <scope>NUCLEOTIDE SEQUENCE</scope>
    <source>
        <strain evidence="2">CGMCC 1.15330</strain>
    </source>
</reference>
<keyword evidence="3" id="KW-1185">Reference proteome</keyword>
<reference evidence="2" key="1">
    <citation type="journal article" date="2014" name="Int. J. Syst. Evol. Microbiol.">
        <title>Complete genome sequence of Corynebacterium casei LMG S-19264T (=DSM 44701T), isolated from a smear-ripened cheese.</title>
        <authorList>
            <consortium name="US DOE Joint Genome Institute (JGI-PGF)"/>
            <person name="Walter F."/>
            <person name="Albersmeier A."/>
            <person name="Kalinowski J."/>
            <person name="Ruckert C."/>
        </authorList>
    </citation>
    <scope>NUCLEOTIDE SEQUENCE</scope>
    <source>
        <strain evidence="2">CGMCC 1.15330</strain>
    </source>
</reference>
<evidence type="ECO:0000313" key="3">
    <source>
        <dbReference type="Proteomes" id="UP000623067"/>
    </source>
</evidence>
<dbReference type="Proteomes" id="UP000623067">
    <property type="component" value="Unassembled WGS sequence"/>
</dbReference>